<feature type="signal peptide" evidence="1">
    <location>
        <begin position="1"/>
        <end position="20"/>
    </location>
</feature>
<evidence type="ECO:0000256" key="1">
    <source>
        <dbReference type="SAM" id="SignalP"/>
    </source>
</evidence>
<feature type="chain" id="PRO_5036757486" evidence="1">
    <location>
        <begin position="21"/>
        <end position="176"/>
    </location>
</feature>
<sequence>MQKLFLSLFLFASLSSSVFGDCTWPNSTDTANHWWLNPSSIFTIYSLTTTNEQGQQEYPIHLGAPLVAVLNATNNGPVISQLQEDIALVEWDPNNCKWNTLPTFGLLNNLNGCTNGIACPIPQGNQVLKVTIDFSKFQAIIGLLKNDAPYQLQITLTNKATNDKIVVTAQARAEIH</sequence>
<keyword evidence="2" id="KW-1185">Reference proteome</keyword>
<name>A0A914CG17_9BILA</name>
<dbReference type="PANTHER" id="PTHR35573">
    <property type="entry name" value="PROTEIN CBG22129"/>
    <property type="match status" value="1"/>
</dbReference>
<proteinExistence type="predicted"/>
<accession>A0A914CG17</accession>
<dbReference type="Proteomes" id="UP000887540">
    <property type="component" value="Unplaced"/>
</dbReference>
<dbReference type="PANTHER" id="PTHR35573:SF1">
    <property type="entry name" value="ML DOMAIN-CONTAINING PROTEIN"/>
    <property type="match status" value="1"/>
</dbReference>
<keyword evidence="1" id="KW-0732">Signal</keyword>
<organism evidence="2 3">
    <name type="scientific">Acrobeloides nanus</name>
    <dbReference type="NCBI Taxonomy" id="290746"/>
    <lineage>
        <taxon>Eukaryota</taxon>
        <taxon>Metazoa</taxon>
        <taxon>Ecdysozoa</taxon>
        <taxon>Nematoda</taxon>
        <taxon>Chromadorea</taxon>
        <taxon>Rhabditida</taxon>
        <taxon>Tylenchina</taxon>
        <taxon>Cephalobomorpha</taxon>
        <taxon>Cephaloboidea</taxon>
        <taxon>Cephalobidae</taxon>
        <taxon>Acrobeloides</taxon>
    </lineage>
</organism>
<evidence type="ECO:0000313" key="2">
    <source>
        <dbReference type="Proteomes" id="UP000887540"/>
    </source>
</evidence>
<dbReference type="WBParaSite" id="ACRNAN_scaffold1047.g24392.t1">
    <property type="protein sequence ID" value="ACRNAN_scaffold1047.g24392.t1"/>
    <property type="gene ID" value="ACRNAN_scaffold1047.g24392"/>
</dbReference>
<reference evidence="3" key="1">
    <citation type="submission" date="2022-11" db="UniProtKB">
        <authorList>
            <consortium name="WormBaseParasite"/>
        </authorList>
    </citation>
    <scope>IDENTIFICATION</scope>
</reference>
<protein>
    <submittedName>
        <fullName evidence="3">MD-2-related lipid-recognition domain-containing protein</fullName>
    </submittedName>
</protein>
<dbReference type="AlphaFoldDB" id="A0A914CG17"/>
<evidence type="ECO:0000313" key="3">
    <source>
        <dbReference type="WBParaSite" id="ACRNAN_scaffold1047.g24392.t1"/>
    </source>
</evidence>